<dbReference type="RefSeq" id="WP_209981194.1">
    <property type="nucleotide sequence ID" value="NZ_JAGINO010000005.1"/>
</dbReference>
<keyword evidence="2" id="KW-0472">Membrane</keyword>
<gene>
    <name evidence="3" type="ORF">QO018_001852</name>
</gene>
<feature type="transmembrane region" description="Helical" evidence="2">
    <location>
        <begin position="65"/>
        <end position="84"/>
    </location>
</feature>
<evidence type="ECO:0000256" key="2">
    <source>
        <dbReference type="SAM" id="Phobius"/>
    </source>
</evidence>
<accession>A0ABU0MHV4</accession>
<proteinExistence type="predicted"/>
<protein>
    <submittedName>
        <fullName evidence="3">ATP synthase protein I</fullName>
    </submittedName>
</protein>
<feature type="region of interest" description="Disordered" evidence="1">
    <location>
        <begin position="1"/>
        <end position="28"/>
    </location>
</feature>
<keyword evidence="4" id="KW-1185">Reference proteome</keyword>
<dbReference type="EMBL" id="JAUSVU010000005">
    <property type="protein sequence ID" value="MDQ0533003.1"/>
    <property type="molecule type" value="Genomic_DNA"/>
</dbReference>
<keyword evidence="2" id="KW-1133">Transmembrane helix</keyword>
<evidence type="ECO:0000256" key="1">
    <source>
        <dbReference type="SAM" id="MobiDB-lite"/>
    </source>
</evidence>
<comment type="caution">
    <text evidence="3">The sequence shown here is derived from an EMBL/GenBank/DDBJ whole genome shotgun (WGS) entry which is preliminary data.</text>
</comment>
<organism evidence="3 4">
    <name type="scientific">Azospirillum picis</name>
    <dbReference type="NCBI Taxonomy" id="488438"/>
    <lineage>
        <taxon>Bacteria</taxon>
        <taxon>Pseudomonadati</taxon>
        <taxon>Pseudomonadota</taxon>
        <taxon>Alphaproteobacteria</taxon>
        <taxon>Rhodospirillales</taxon>
        <taxon>Azospirillaceae</taxon>
        <taxon>Azospirillum</taxon>
    </lineage>
</organism>
<evidence type="ECO:0000313" key="3">
    <source>
        <dbReference type="EMBL" id="MDQ0533003.1"/>
    </source>
</evidence>
<dbReference type="Proteomes" id="UP001244552">
    <property type="component" value="Unassembled WGS sequence"/>
</dbReference>
<sequence>MTEPDQQESPSGGSRRSERRRSQAGKRPFSRSVPLIGALVWLMAVPTLAGLLAGRWFDERAGGGVLWTALLLAAGVAVGIGLAWSRIGQER</sequence>
<evidence type="ECO:0000313" key="4">
    <source>
        <dbReference type="Proteomes" id="UP001244552"/>
    </source>
</evidence>
<feature type="transmembrane region" description="Helical" evidence="2">
    <location>
        <begin position="29"/>
        <end position="53"/>
    </location>
</feature>
<keyword evidence="2" id="KW-0812">Transmembrane</keyword>
<dbReference type="Pfam" id="PF09527">
    <property type="entry name" value="ATPase_gene1"/>
    <property type="match status" value="1"/>
</dbReference>
<dbReference type="InterPro" id="IPR032820">
    <property type="entry name" value="ATPase_put"/>
</dbReference>
<name>A0ABU0MHV4_9PROT</name>
<reference evidence="3 4" key="1">
    <citation type="submission" date="2023-07" db="EMBL/GenBank/DDBJ databases">
        <title>Genomic Encyclopedia of Type Strains, Phase IV (KMG-IV): sequencing the most valuable type-strain genomes for metagenomic binning, comparative biology and taxonomic classification.</title>
        <authorList>
            <person name="Goeker M."/>
        </authorList>
    </citation>
    <scope>NUCLEOTIDE SEQUENCE [LARGE SCALE GENOMIC DNA]</scope>
    <source>
        <strain evidence="3 4">DSM 19922</strain>
    </source>
</reference>